<proteinExistence type="predicted"/>
<reference evidence="1 2" key="1">
    <citation type="submission" date="2019-02" db="EMBL/GenBank/DDBJ databases">
        <title>Complete Genome Sequence and Methylome Analysis of free living Spirochaetas.</title>
        <authorList>
            <person name="Fomenkov A."/>
            <person name="Dubinina G."/>
            <person name="Leshcheva N."/>
            <person name="Mikheeva N."/>
            <person name="Grabovich M."/>
            <person name="Vincze T."/>
            <person name="Roberts R.J."/>
        </authorList>
    </citation>
    <scope>NUCLEOTIDE SEQUENCE [LARGE SCALE GENOMIC DNA]</scope>
    <source>
        <strain evidence="1 2">K2</strain>
    </source>
</reference>
<evidence type="ECO:0008006" key="3">
    <source>
        <dbReference type="Google" id="ProtNLM"/>
    </source>
</evidence>
<keyword evidence="2" id="KW-1185">Reference proteome</keyword>
<dbReference type="EMBL" id="CP036150">
    <property type="protein sequence ID" value="QEN08733.1"/>
    <property type="molecule type" value="Genomic_DNA"/>
</dbReference>
<dbReference type="RefSeq" id="WP_149486814.1">
    <property type="nucleotide sequence ID" value="NZ_CP036150.1"/>
</dbReference>
<dbReference type="SUPFAM" id="SSF48452">
    <property type="entry name" value="TPR-like"/>
    <property type="match status" value="1"/>
</dbReference>
<dbReference type="Proteomes" id="UP000324209">
    <property type="component" value="Chromosome"/>
</dbReference>
<dbReference type="Gene3D" id="1.25.40.10">
    <property type="entry name" value="Tetratricopeptide repeat domain"/>
    <property type="match status" value="1"/>
</dbReference>
<dbReference type="KEGG" id="ock:EXM22_12305"/>
<name>A0A5C1QKU2_9SPIO</name>
<sequence>MLLLILIQSPLFAGTNEDADKIIYDLREIVFQQDYSDQEVREYYEDKKSDLNSLALNTSEFYYYNSMIDYWMARAYQSFDDTQTVVDHHVLVRNGKYLKLRDFYTAPEEAIYFYEKSLDYINEYLELNPDSLGYQQYSEIQGELILLKPVSYVLAHGLSVKRTLKKSLKLDPGNVKALIADGASDIYTPKKYGGDYIAGIEVLKRALTMGSADREDLFNIYTHIAYGLVSNERHSEALTWLEKAEEIYPGNMYLSGLMKVAKEGI</sequence>
<evidence type="ECO:0000313" key="1">
    <source>
        <dbReference type="EMBL" id="QEN08733.1"/>
    </source>
</evidence>
<dbReference type="OrthoDB" id="360508at2"/>
<dbReference type="AlphaFoldDB" id="A0A5C1QKU2"/>
<gene>
    <name evidence="1" type="ORF">EXM22_12305</name>
</gene>
<dbReference type="InterPro" id="IPR011990">
    <property type="entry name" value="TPR-like_helical_dom_sf"/>
</dbReference>
<evidence type="ECO:0000313" key="2">
    <source>
        <dbReference type="Proteomes" id="UP000324209"/>
    </source>
</evidence>
<accession>A0A5C1QKU2</accession>
<protein>
    <recommendedName>
        <fullName evidence="3">Tetratricopeptide repeat protein</fullName>
    </recommendedName>
</protein>
<organism evidence="1 2">
    <name type="scientific">Oceanispirochaeta crateris</name>
    <dbReference type="NCBI Taxonomy" id="2518645"/>
    <lineage>
        <taxon>Bacteria</taxon>
        <taxon>Pseudomonadati</taxon>
        <taxon>Spirochaetota</taxon>
        <taxon>Spirochaetia</taxon>
        <taxon>Spirochaetales</taxon>
        <taxon>Spirochaetaceae</taxon>
        <taxon>Oceanispirochaeta</taxon>
    </lineage>
</organism>